<comment type="similarity">
    <text evidence="1 8">Belongs to the cytochrome P450 family.</text>
</comment>
<evidence type="ECO:0000256" key="1">
    <source>
        <dbReference type="ARBA" id="ARBA00010617"/>
    </source>
</evidence>
<keyword evidence="10" id="KW-1185">Reference proteome</keyword>
<keyword evidence="3 8" id="KW-0479">Metal-binding</keyword>
<proteinExistence type="inferred from homology"/>
<comment type="function">
    <text evidence="7">Cytochromes P450 are a group of heme-thiolate monooxygenases. They oxidize a variety of structurally unrelated compounds, including steroids, fatty acids, and xenobiotics.</text>
</comment>
<dbReference type="RefSeq" id="WP_211940572.1">
    <property type="nucleotide sequence ID" value="NZ_CP073078.1"/>
</dbReference>
<sequence>MPHDDASPRPDIATCPLTQINAFDPEILQDPYPYFARLRAEAPVFRDPMTGIVSVSTYALIMEVNRQPQVFSNDFSAQLRSGSTSEIDADELAILSQGWPVSNTMLTADPPAHTRYRKLAMKAFTYKRVEGMGEYVAQVTNDLIDQFAADGQCEFKSAFANHLPMTVIADALGAPRSDMDLFHRWSDAFVVQLGGISEKPARLEAARRIVEFQRYFVDKIEEKRARPTDDVISDLVHADLSEEGDARKMDYSELLSILQQLLVAGNETTAHSLTAGLYYLISNPDQMARLKADPSLYPGLVEETLRYLTPTNNMWRVATRDAEIGGFPVKAGEMVLVRYGSGNRDAAHFSDADRFDIGREDAKSHLAFGAGIHTCIGAQLARKEMTTAFPILLDRLRNIRFQEGRNSFRYSPNILLRGVLELHIAFDPA</sequence>
<evidence type="ECO:0000256" key="3">
    <source>
        <dbReference type="ARBA" id="ARBA00022723"/>
    </source>
</evidence>
<dbReference type="GO" id="GO:0016705">
    <property type="term" value="F:oxidoreductase activity, acting on paired donors, with incorporation or reduction of molecular oxygen"/>
    <property type="evidence" value="ECO:0007669"/>
    <property type="project" value="InterPro"/>
</dbReference>
<keyword evidence="6 8" id="KW-0503">Monooxygenase</keyword>
<dbReference type="InterPro" id="IPR036396">
    <property type="entry name" value="Cyt_P450_sf"/>
</dbReference>
<evidence type="ECO:0000256" key="8">
    <source>
        <dbReference type="RuleBase" id="RU000461"/>
    </source>
</evidence>
<dbReference type="PANTHER" id="PTHR46696:SF1">
    <property type="entry name" value="CYTOCHROME P450 YJIB-RELATED"/>
    <property type="match status" value="1"/>
</dbReference>
<accession>A0A975G4S1</accession>
<reference evidence="9" key="1">
    <citation type="submission" date="2021-04" db="EMBL/GenBank/DDBJ databases">
        <title>The complete genome sequence of Caulobacter sp. S6.</title>
        <authorList>
            <person name="Tang Y."/>
            <person name="Ouyang W."/>
            <person name="Liu Q."/>
            <person name="Huang B."/>
            <person name="Guo Z."/>
            <person name="Lei P."/>
        </authorList>
    </citation>
    <scope>NUCLEOTIDE SEQUENCE</scope>
    <source>
        <strain evidence="9">S6</strain>
    </source>
</reference>
<dbReference type="Gene3D" id="1.10.630.10">
    <property type="entry name" value="Cytochrome P450"/>
    <property type="match status" value="1"/>
</dbReference>
<dbReference type="InterPro" id="IPR001128">
    <property type="entry name" value="Cyt_P450"/>
</dbReference>
<dbReference type="PRINTS" id="PR00359">
    <property type="entry name" value="BP450"/>
</dbReference>
<dbReference type="GO" id="GO:0005506">
    <property type="term" value="F:iron ion binding"/>
    <property type="evidence" value="ECO:0007669"/>
    <property type="project" value="InterPro"/>
</dbReference>
<dbReference type="EMBL" id="CP073078">
    <property type="protein sequence ID" value="QUD90522.1"/>
    <property type="molecule type" value="Genomic_DNA"/>
</dbReference>
<keyword evidence="4 8" id="KW-0560">Oxidoreductase</keyword>
<name>A0A975G4S1_9CAUL</name>
<evidence type="ECO:0000256" key="4">
    <source>
        <dbReference type="ARBA" id="ARBA00023002"/>
    </source>
</evidence>
<protein>
    <submittedName>
        <fullName evidence="9">Cytochrome P450</fullName>
    </submittedName>
</protein>
<dbReference type="PRINTS" id="PR00385">
    <property type="entry name" value="P450"/>
</dbReference>
<evidence type="ECO:0000256" key="6">
    <source>
        <dbReference type="ARBA" id="ARBA00023033"/>
    </source>
</evidence>
<evidence type="ECO:0000313" key="9">
    <source>
        <dbReference type="EMBL" id="QUD90522.1"/>
    </source>
</evidence>
<gene>
    <name evidence="9" type="ORF">KCG34_11970</name>
</gene>
<dbReference type="AlphaFoldDB" id="A0A975G4S1"/>
<dbReference type="PANTHER" id="PTHR46696">
    <property type="entry name" value="P450, PUTATIVE (EUROFUNG)-RELATED"/>
    <property type="match status" value="1"/>
</dbReference>
<evidence type="ECO:0000256" key="7">
    <source>
        <dbReference type="ARBA" id="ARBA00043906"/>
    </source>
</evidence>
<dbReference type="InterPro" id="IPR002397">
    <property type="entry name" value="Cyt_P450_B"/>
</dbReference>
<keyword evidence="5 8" id="KW-0408">Iron</keyword>
<dbReference type="FunFam" id="1.10.630.10:FF:000018">
    <property type="entry name" value="Cytochrome P450 monooxygenase"/>
    <property type="match status" value="1"/>
</dbReference>
<dbReference type="PROSITE" id="PS00086">
    <property type="entry name" value="CYTOCHROME_P450"/>
    <property type="match status" value="1"/>
</dbReference>
<dbReference type="InterPro" id="IPR017972">
    <property type="entry name" value="Cyt_P450_CS"/>
</dbReference>
<dbReference type="KEGG" id="caul:KCG34_11970"/>
<dbReference type="GO" id="GO:0004497">
    <property type="term" value="F:monooxygenase activity"/>
    <property type="evidence" value="ECO:0007669"/>
    <property type="project" value="UniProtKB-KW"/>
</dbReference>
<evidence type="ECO:0000256" key="2">
    <source>
        <dbReference type="ARBA" id="ARBA00022617"/>
    </source>
</evidence>
<evidence type="ECO:0000313" key="10">
    <source>
        <dbReference type="Proteomes" id="UP000676409"/>
    </source>
</evidence>
<organism evidence="9 10">
    <name type="scientific">Phenylobacterium montanum</name>
    <dbReference type="NCBI Taxonomy" id="2823693"/>
    <lineage>
        <taxon>Bacteria</taxon>
        <taxon>Pseudomonadati</taxon>
        <taxon>Pseudomonadota</taxon>
        <taxon>Alphaproteobacteria</taxon>
        <taxon>Caulobacterales</taxon>
        <taxon>Caulobacteraceae</taxon>
        <taxon>Phenylobacterium</taxon>
    </lineage>
</organism>
<evidence type="ECO:0000256" key="5">
    <source>
        <dbReference type="ARBA" id="ARBA00023004"/>
    </source>
</evidence>
<keyword evidence="2 8" id="KW-0349">Heme</keyword>
<dbReference type="Proteomes" id="UP000676409">
    <property type="component" value="Chromosome"/>
</dbReference>
<dbReference type="Pfam" id="PF00067">
    <property type="entry name" value="p450"/>
    <property type="match status" value="2"/>
</dbReference>
<dbReference type="GO" id="GO:0020037">
    <property type="term" value="F:heme binding"/>
    <property type="evidence" value="ECO:0007669"/>
    <property type="project" value="InterPro"/>
</dbReference>
<dbReference type="SUPFAM" id="SSF48264">
    <property type="entry name" value="Cytochrome P450"/>
    <property type="match status" value="1"/>
</dbReference>